<evidence type="ECO:0000256" key="10">
    <source>
        <dbReference type="SAM" id="MobiDB-lite"/>
    </source>
</evidence>
<dbReference type="Pfam" id="PF03544">
    <property type="entry name" value="TonB_C"/>
    <property type="match status" value="1"/>
</dbReference>
<dbReference type="PANTHER" id="PTHR33446:SF11">
    <property type="entry name" value="TONB3"/>
    <property type="match status" value="1"/>
</dbReference>
<comment type="caution">
    <text evidence="13">The sequence shown here is derived from an EMBL/GenBank/DDBJ whole genome shotgun (WGS) entry which is preliminary data.</text>
</comment>
<feature type="region of interest" description="Disordered" evidence="10">
    <location>
        <begin position="170"/>
        <end position="230"/>
    </location>
</feature>
<organism evidence="13 14">
    <name type="scientific">Dyella koreensis</name>
    <dbReference type="NCBI Taxonomy" id="311235"/>
    <lineage>
        <taxon>Bacteria</taxon>
        <taxon>Pseudomonadati</taxon>
        <taxon>Pseudomonadota</taxon>
        <taxon>Gammaproteobacteria</taxon>
        <taxon>Lysobacterales</taxon>
        <taxon>Rhodanobacteraceae</taxon>
        <taxon>Dyella</taxon>
    </lineage>
</organism>
<sequence length="330" mass="35596">MPAAPLQRRTQGATRYVLLILLALFACAGGVIVWLLRGAGSNEHVTQDVAPVADAGPIHRADVPVTTADLLLHARDAMAQQRLLAPAGDNAIEWYLKVLKQQPDNQAAQDALREIFPFAATAAEQTIGQGNAAEAQRQIDLLSKADPTNYTLTILRAKLQAQLQVAEDQQRREQQQAQTAAQKQQAHAASVTTPSTPVAVTPAPPSVISQPALPVKRTEPEPAALPVSRPAPVASPAAEAVAATPPVLKRRIEPYYPADARRTRRQGWVDVRFVVEADGSVSRASVIDADPKNVFDRAALGAVERWQFTPGMRNGAPASSELRQRIEFRL</sequence>
<feature type="compositionally biased region" description="Low complexity" evidence="10">
    <location>
        <begin position="175"/>
        <end position="201"/>
    </location>
</feature>
<evidence type="ECO:0000256" key="9">
    <source>
        <dbReference type="ARBA" id="ARBA00023136"/>
    </source>
</evidence>
<comment type="subcellular location">
    <subcellularLocation>
        <location evidence="1">Cell inner membrane</location>
        <topology evidence="1">Single-pass membrane protein</topology>
        <orientation evidence="1">Periplasmic side</orientation>
    </subcellularLocation>
</comment>
<dbReference type="PANTHER" id="PTHR33446">
    <property type="entry name" value="PROTEIN TONB-RELATED"/>
    <property type="match status" value="1"/>
</dbReference>
<evidence type="ECO:0000256" key="5">
    <source>
        <dbReference type="ARBA" id="ARBA00022519"/>
    </source>
</evidence>
<protein>
    <submittedName>
        <fullName evidence="13">Energy transducer TonB</fullName>
    </submittedName>
</protein>
<evidence type="ECO:0000313" key="14">
    <source>
        <dbReference type="Proteomes" id="UP001620408"/>
    </source>
</evidence>
<evidence type="ECO:0000256" key="7">
    <source>
        <dbReference type="ARBA" id="ARBA00022927"/>
    </source>
</evidence>
<evidence type="ECO:0000259" key="12">
    <source>
        <dbReference type="PROSITE" id="PS52015"/>
    </source>
</evidence>
<evidence type="ECO:0000256" key="2">
    <source>
        <dbReference type="ARBA" id="ARBA00006555"/>
    </source>
</evidence>
<keyword evidence="9 11" id="KW-0472">Membrane</keyword>
<feature type="domain" description="TonB C-terminal" evidence="12">
    <location>
        <begin position="241"/>
        <end position="330"/>
    </location>
</feature>
<evidence type="ECO:0000256" key="1">
    <source>
        <dbReference type="ARBA" id="ARBA00004383"/>
    </source>
</evidence>
<dbReference type="SUPFAM" id="SSF74653">
    <property type="entry name" value="TolA/TonB C-terminal domain"/>
    <property type="match status" value="1"/>
</dbReference>
<dbReference type="InterPro" id="IPR006260">
    <property type="entry name" value="TonB/TolA_C"/>
</dbReference>
<evidence type="ECO:0000256" key="11">
    <source>
        <dbReference type="SAM" id="Phobius"/>
    </source>
</evidence>
<accession>A0ABW8JYF6</accession>
<evidence type="ECO:0000256" key="3">
    <source>
        <dbReference type="ARBA" id="ARBA00022448"/>
    </source>
</evidence>
<reference evidence="13 14" key="1">
    <citation type="submission" date="2020-10" db="EMBL/GenBank/DDBJ databases">
        <title>Phylogeny of dyella-like bacteria.</title>
        <authorList>
            <person name="Fu J."/>
        </authorList>
    </citation>
    <scope>NUCLEOTIDE SEQUENCE [LARGE SCALE GENOMIC DNA]</scope>
    <source>
        <strain evidence="13 14">BB4</strain>
    </source>
</reference>
<dbReference type="InterPro" id="IPR037682">
    <property type="entry name" value="TonB_C"/>
</dbReference>
<name>A0ABW8JYF6_9GAMM</name>
<dbReference type="Proteomes" id="UP001620408">
    <property type="component" value="Unassembled WGS sequence"/>
</dbReference>
<gene>
    <name evidence="13" type="ORF">ISS97_00315</name>
</gene>
<keyword evidence="7" id="KW-0653">Protein transport</keyword>
<dbReference type="PROSITE" id="PS52015">
    <property type="entry name" value="TONB_CTD"/>
    <property type="match status" value="1"/>
</dbReference>
<dbReference type="NCBIfam" id="TIGR01352">
    <property type="entry name" value="tonB_Cterm"/>
    <property type="match status" value="1"/>
</dbReference>
<evidence type="ECO:0000256" key="4">
    <source>
        <dbReference type="ARBA" id="ARBA00022475"/>
    </source>
</evidence>
<dbReference type="InterPro" id="IPR051045">
    <property type="entry name" value="TonB-dependent_transducer"/>
</dbReference>
<keyword evidence="4" id="KW-1003">Cell membrane</keyword>
<dbReference type="Gene3D" id="3.30.1150.10">
    <property type="match status" value="1"/>
</dbReference>
<dbReference type="RefSeq" id="WP_379987364.1">
    <property type="nucleotide sequence ID" value="NZ_JADIKD010000004.1"/>
</dbReference>
<proteinExistence type="inferred from homology"/>
<evidence type="ECO:0000256" key="8">
    <source>
        <dbReference type="ARBA" id="ARBA00022989"/>
    </source>
</evidence>
<dbReference type="EMBL" id="JADIKD010000004">
    <property type="protein sequence ID" value="MFK2915687.1"/>
    <property type="molecule type" value="Genomic_DNA"/>
</dbReference>
<evidence type="ECO:0000256" key="6">
    <source>
        <dbReference type="ARBA" id="ARBA00022692"/>
    </source>
</evidence>
<keyword evidence="8 11" id="KW-1133">Transmembrane helix</keyword>
<keyword evidence="14" id="KW-1185">Reference proteome</keyword>
<evidence type="ECO:0000313" key="13">
    <source>
        <dbReference type="EMBL" id="MFK2915687.1"/>
    </source>
</evidence>
<keyword evidence="3" id="KW-0813">Transport</keyword>
<keyword evidence="5" id="KW-0997">Cell inner membrane</keyword>
<comment type="similarity">
    <text evidence="2">Belongs to the TonB family.</text>
</comment>
<keyword evidence="6 11" id="KW-0812">Transmembrane</keyword>
<feature type="transmembrane region" description="Helical" evidence="11">
    <location>
        <begin position="16"/>
        <end position="36"/>
    </location>
</feature>